<sequence>MIEALLRNNLDWAATRTRLDPEYFRRLSEQQAPDYLWIGCSDSRVPANEIVGLQPGELFVHRNVANLAPAQDMNLLAVLQFALETLKVRHIIVCGHYGCGGVRAVLDGRRHGILDHWMQRVQRLCEDHDADLDAIRDPETRVNFICEKNVLAQVRSLSRNPFVVDAWRRGQSLSIHGWIYSIRDGLVRDLETTVCDADAAARLATPLPSPRRGSSSRTASRPRVPRRPEAR</sequence>
<dbReference type="SMART" id="SM00947">
    <property type="entry name" value="Pro_CA"/>
    <property type="match status" value="1"/>
</dbReference>
<dbReference type="OrthoDB" id="9797527at2"/>
<comment type="caution">
    <text evidence="9">The sequence shown here is derived from an EMBL/GenBank/DDBJ whole genome shotgun (WGS) entry which is preliminary data.</text>
</comment>
<evidence type="ECO:0000256" key="3">
    <source>
        <dbReference type="ARBA" id="ARBA00022833"/>
    </source>
</evidence>
<dbReference type="InterPro" id="IPR015892">
    <property type="entry name" value="Carbonic_anhydrase_CS"/>
</dbReference>
<reference evidence="9 10" key="1">
    <citation type="submission" date="2020-08" db="EMBL/GenBank/DDBJ databases">
        <title>Genomic Encyclopedia of Type Strains, Phase IV (KMG-IV): sequencing the most valuable type-strain genomes for metagenomic binning, comparative biology and taxonomic classification.</title>
        <authorList>
            <person name="Goeker M."/>
        </authorList>
    </citation>
    <scope>NUCLEOTIDE SEQUENCE [LARGE SCALE GENOMIC DNA]</scope>
    <source>
        <strain evidence="9 10">DSM 24448</strain>
    </source>
</reference>
<dbReference type="PANTHER" id="PTHR11002">
    <property type="entry name" value="CARBONIC ANHYDRASE"/>
    <property type="match status" value="1"/>
</dbReference>
<keyword evidence="2 6" id="KW-0479">Metal-binding</keyword>
<organism evidence="9 10">
    <name type="scientific">Brevundimonas halotolerans</name>
    <dbReference type="NCBI Taxonomy" id="69670"/>
    <lineage>
        <taxon>Bacteria</taxon>
        <taxon>Pseudomonadati</taxon>
        <taxon>Pseudomonadota</taxon>
        <taxon>Alphaproteobacteria</taxon>
        <taxon>Caulobacterales</taxon>
        <taxon>Caulobacteraceae</taxon>
        <taxon>Brevundimonas</taxon>
    </lineage>
</organism>
<evidence type="ECO:0000256" key="7">
    <source>
        <dbReference type="RuleBase" id="RU003956"/>
    </source>
</evidence>
<dbReference type="InterPro" id="IPR036874">
    <property type="entry name" value="Carbonic_anhydrase_sf"/>
</dbReference>
<dbReference type="RefSeq" id="WP_123286423.1">
    <property type="nucleotide sequence ID" value="NZ_JACIJB010000001.1"/>
</dbReference>
<comment type="cofactor">
    <cofactor evidence="6">
        <name>Zn(2+)</name>
        <dbReference type="ChEBI" id="CHEBI:29105"/>
    </cofactor>
    <text evidence="6">Binds 1 zinc ion per subunit.</text>
</comment>
<evidence type="ECO:0000256" key="4">
    <source>
        <dbReference type="ARBA" id="ARBA00023239"/>
    </source>
</evidence>
<evidence type="ECO:0000256" key="2">
    <source>
        <dbReference type="ARBA" id="ARBA00022723"/>
    </source>
</evidence>
<evidence type="ECO:0000256" key="6">
    <source>
        <dbReference type="PIRSR" id="PIRSR601765-1"/>
    </source>
</evidence>
<dbReference type="Proteomes" id="UP000548978">
    <property type="component" value="Unassembled WGS sequence"/>
</dbReference>
<feature type="binding site" evidence="6">
    <location>
        <position position="99"/>
    </location>
    <ligand>
        <name>Zn(2+)</name>
        <dbReference type="ChEBI" id="CHEBI:29105"/>
    </ligand>
</feature>
<dbReference type="PROSITE" id="PS00705">
    <property type="entry name" value="PROK_CO2_ANHYDRASE_2"/>
    <property type="match status" value="1"/>
</dbReference>
<dbReference type="PROSITE" id="PS00704">
    <property type="entry name" value="PROK_CO2_ANHYDRASE_1"/>
    <property type="match status" value="1"/>
</dbReference>
<dbReference type="CDD" id="cd00883">
    <property type="entry name" value="beta_CA_cladeA"/>
    <property type="match status" value="1"/>
</dbReference>
<dbReference type="Gene3D" id="3.40.1050.10">
    <property type="entry name" value="Carbonic anhydrase"/>
    <property type="match status" value="1"/>
</dbReference>
<dbReference type="Pfam" id="PF00484">
    <property type="entry name" value="Pro_CA"/>
    <property type="match status" value="1"/>
</dbReference>
<dbReference type="AlphaFoldDB" id="A0A7W9A115"/>
<comment type="catalytic activity">
    <reaction evidence="5 7">
        <text>hydrogencarbonate + H(+) = CO2 + H2O</text>
        <dbReference type="Rhea" id="RHEA:10748"/>
        <dbReference type="ChEBI" id="CHEBI:15377"/>
        <dbReference type="ChEBI" id="CHEBI:15378"/>
        <dbReference type="ChEBI" id="CHEBI:16526"/>
        <dbReference type="ChEBI" id="CHEBI:17544"/>
        <dbReference type="EC" id="4.2.1.1"/>
    </reaction>
</comment>
<evidence type="ECO:0000256" key="1">
    <source>
        <dbReference type="ARBA" id="ARBA00006217"/>
    </source>
</evidence>
<comment type="similarity">
    <text evidence="1 7">Belongs to the beta-class carbonic anhydrase family.</text>
</comment>
<keyword evidence="10" id="KW-1185">Reference proteome</keyword>
<feature type="binding site" evidence="6">
    <location>
        <position position="96"/>
    </location>
    <ligand>
        <name>Zn(2+)</name>
        <dbReference type="ChEBI" id="CHEBI:29105"/>
    </ligand>
</feature>
<evidence type="ECO:0000256" key="5">
    <source>
        <dbReference type="ARBA" id="ARBA00048348"/>
    </source>
</evidence>
<dbReference type="SUPFAM" id="SSF53056">
    <property type="entry name" value="beta-carbonic anhydrase, cab"/>
    <property type="match status" value="1"/>
</dbReference>
<feature type="binding site" evidence="6">
    <location>
        <position position="42"/>
    </location>
    <ligand>
        <name>Zn(2+)</name>
        <dbReference type="ChEBI" id="CHEBI:29105"/>
    </ligand>
</feature>
<evidence type="ECO:0000256" key="8">
    <source>
        <dbReference type="SAM" id="MobiDB-lite"/>
    </source>
</evidence>
<comment type="function">
    <text evidence="7">Reversible hydration of carbon dioxide.</text>
</comment>
<keyword evidence="4 7" id="KW-0456">Lyase</keyword>
<keyword evidence="3 6" id="KW-0862">Zinc</keyword>
<evidence type="ECO:0000313" key="10">
    <source>
        <dbReference type="Proteomes" id="UP000548978"/>
    </source>
</evidence>
<dbReference type="FunFam" id="3.40.1050.10:FF:000001">
    <property type="entry name" value="Carbonic anhydrase"/>
    <property type="match status" value="1"/>
</dbReference>
<dbReference type="EMBL" id="JACIJB010000001">
    <property type="protein sequence ID" value="MBB5659416.1"/>
    <property type="molecule type" value="Genomic_DNA"/>
</dbReference>
<proteinExistence type="inferred from homology"/>
<dbReference type="GO" id="GO:0004089">
    <property type="term" value="F:carbonate dehydratase activity"/>
    <property type="evidence" value="ECO:0007669"/>
    <property type="project" value="UniProtKB-UniRule"/>
</dbReference>
<dbReference type="GO" id="GO:0015976">
    <property type="term" value="P:carbon utilization"/>
    <property type="evidence" value="ECO:0007669"/>
    <property type="project" value="InterPro"/>
</dbReference>
<dbReference type="PANTHER" id="PTHR11002:SF76">
    <property type="entry name" value="CARBONIC ANHYDRASE"/>
    <property type="match status" value="1"/>
</dbReference>
<accession>A0A7W9A115</accession>
<dbReference type="InterPro" id="IPR001765">
    <property type="entry name" value="Carbonic_anhydrase"/>
</dbReference>
<feature type="compositionally biased region" description="Low complexity" evidence="8">
    <location>
        <begin position="210"/>
        <end position="222"/>
    </location>
</feature>
<dbReference type="EC" id="4.2.1.1" evidence="7"/>
<dbReference type="GO" id="GO:0008270">
    <property type="term" value="F:zinc ion binding"/>
    <property type="evidence" value="ECO:0007669"/>
    <property type="project" value="UniProtKB-UniRule"/>
</dbReference>
<gene>
    <name evidence="9" type="ORF">FHS65_000134</name>
</gene>
<evidence type="ECO:0000313" key="9">
    <source>
        <dbReference type="EMBL" id="MBB5659416.1"/>
    </source>
</evidence>
<feature type="binding site" evidence="6">
    <location>
        <position position="40"/>
    </location>
    <ligand>
        <name>Zn(2+)</name>
        <dbReference type="ChEBI" id="CHEBI:29105"/>
    </ligand>
</feature>
<feature type="region of interest" description="Disordered" evidence="8">
    <location>
        <begin position="205"/>
        <end position="231"/>
    </location>
</feature>
<protein>
    <recommendedName>
        <fullName evidence="7">Carbonic anhydrase</fullName>
        <ecNumber evidence="7">4.2.1.1</ecNumber>
    </recommendedName>
    <alternativeName>
        <fullName evidence="7">Carbonate dehydratase</fullName>
    </alternativeName>
</protein>
<name>A0A7W9A115_9CAUL</name>